<dbReference type="InParanoid" id="F2UCX4"/>
<dbReference type="RefSeq" id="XP_004992726.1">
    <property type="nucleotide sequence ID" value="XM_004992669.1"/>
</dbReference>
<dbReference type="OrthoDB" id="2130396at2759"/>
<dbReference type="OMA" id="VETEVHC"/>
<accession>F2UCX4</accession>
<protein>
    <submittedName>
        <fullName evidence="3">Uncharacterized protein</fullName>
    </submittedName>
</protein>
<evidence type="ECO:0000313" key="3">
    <source>
        <dbReference type="EMBL" id="EGD74469.1"/>
    </source>
</evidence>
<feature type="compositionally biased region" description="Basic residues" evidence="2">
    <location>
        <begin position="1"/>
        <end position="15"/>
    </location>
</feature>
<dbReference type="Proteomes" id="UP000007799">
    <property type="component" value="Unassembled WGS sequence"/>
</dbReference>
<keyword evidence="4" id="KW-1185">Reference proteome</keyword>
<evidence type="ECO:0000256" key="2">
    <source>
        <dbReference type="SAM" id="MobiDB-lite"/>
    </source>
</evidence>
<feature type="region of interest" description="Disordered" evidence="2">
    <location>
        <begin position="297"/>
        <end position="348"/>
    </location>
</feature>
<feature type="compositionally biased region" description="Low complexity" evidence="2">
    <location>
        <begin position="329"/>
        <end position="338"/>
    </location>
</feature>
<feature type="compositionally biased region" description="Low complexity" evidence="2">
    <location>
        <begin position="16"/>
        <end position="26"/>
    </location>
</feature>
<dbReference type="EMBL" id="GL832969">
    <property type="protein sequence ID" value="EGD74469.1"/>
    <property type="molecule type" value="Genomic_DNA"/>
</dbReference>
<organism evidence="4">
    <name type="scientific">Salpingoeca rosetta (strain ATCC 50818 / BSB-021)</name>
    <dbReference type="NCBI Taxonomy" id="946362"/>
    <lineage>
        <taxon>Eukaryota</taxon>
        <taxon>Choanoflagellata</taxon>
        <taxon>Craspedida</taxon>
        <taxon>Salpingoecidae</taxon>
        <taxon>Salpingoeca</taxon>
    </lineage>
</organism>
<sequence>MSTKAKKQHKYKHRLQIQQQQQQRQQPTPSHHLEASSNCSSDSGARVSWVGQHSPLPEVQTHLVVPEQARVVFHTDGTQQGQQQPQHHRHHICTKGHSCANASGMMPNGQLEREYIENLRVQVHYLEHEVGYLRDELGKSNQEIAAEARKDLEEKLQQTRQRFRHKWQQQQQLLKEAEEKYEALFRSKERGEQTLRAALTQREDEKRSLISKVQQLHKDVEVLEEACSDKDAHLQRQKDDIHTKITELAERDRRLRQLETRVRDAQRMYEQAKAVGEEREIEIVELKGNIEDLQAQLRGGADASTDDEGKPGSGNNGDGESDGDGDGGSSSNSNNSNEGGRGSAHKQEMRTLRAKLKQTELSLQESRALERRLRDDVDALVHENAQLANRITELEADCNTKQRQLLQEREHGRALGEELRQIQLQGRQARTKSQSLEADMSSLQDECRRMEMILKNKQVESATLDQDNYELREGLAHLRGALERERQENIQLKQEKVLLTDHLRELQLAMESNAREFETALHERDILSSRVREQSRTISFMKRMQNIRWSDLEEMAMTVKEFTRQMGTQERETSALYEE</sequence>
<feature type="region of interest" description="Disordered" evidence="2">
    <location>
        <begin position="1"/>
        <end position="49"/>
    </location>
</feature>
<feature type="coiled-coil region" evidence="1">
    <location>
        <begin position="349"/>
        <end position="502"/>
    </location>
</feature>
<evidence type="ECO:0000313" key="4">
    <source>
        <dbReference type="Proteomes" id="UP000007799"/>
    </source>
</evidence>
<dbReference type="AlphaFoldDB" id="F2UCX4"/>
<reference evidence="3" key="1">
    <citation type="submission" date="2009-08" db="EMBL/GenBank/DDBJ databases">
        <title>Annotation of Salpingoeca rosetta.</title>
        <authorList>
            <consortium name="The Broad Institute Genome Sequencing Platform"/>
            <person name="Russ C."/>
            <person name="Cuomo C."/>
            <person name="Burger G."/>
            <person name="Gray M.W."/>
            <person name="Holland P.W.H."/>
            <person name="King N."/>
            <person name="Lang F.B.F."/>
            <person name="Roger A.J."/>
            <person name="Ruiz-Trillo I."/>
            <person name="Young S.K."/>
            <person name="Zeng Q."/>
            <person name="Gargeya S."/>
            <person name="Alvarado L."/>
            <person name="Berlin A."/>
            <person name="Chapman S.B."/>
            <person name="Chen Z."/>
            <person name="Freedman E."/>
            <person name="Gellesch M."/>
            <person name="Goldberg J."/>
            <person name="Griggs A."/>
            <person name="Gujja S."/>
            <person name="Heilman E."/>
            <person name="Heiman D."/>
            <person name="Howarth C."/>
            <person name="Mehta T."/>
            <person name="Neiman D."/>
            <person name="Pearson M."/>
            <person name="Roberts A."/>
            <person name="Saif S."/>
            <person name="Shea T."/>
            <person name="Shenoy N."/>
            <person name="Sisk P."/>
            <person name="Stolte C."/>
            <person name="Sykes S."/>
            <person name="White J."/>
            <person name="Yandava C."/>
            <person name="Haas B."/>
            <person name="Nusbaum C."/>
            <person name="Birren B."/>
        </authorList>
    </citation>
    <scope>NUCLEOTIDE SEQUENCE [LARGE SCALE GENOMIC DNA]</scope>
    <source>
        <strain evidence="3">ATCC 50818</strain>
    </source>
</reference>
<dbReference type="STRING" id="946362.F2UCX4"/>
<gene>
    <name evidence="3" type="ORF">PTSG_05833</name>
</gene>
<dbReference type="KEGG" id="sre:PTSG_05833"/>
<dbReference type="GeneID" id="16073297"/>
<keyword evidence="1" id="KW-0175">Coiled coil</keyword>
<proteinExistence type="predicted"/>
<evidence type="ECO:0000256" key="1">
    <source>
        <dbReference type="SAM" id="Coils"/>
    </source>
</evidence>
<name>F2UCX4_SALR5</name>
<feature type="coiled-coil region" evidence="1">
    <location>
        <begin position="142"/>
        <end position="296"/>
    </location>
</feature>